<keyword evidence="8 9" id="KW-0472">Membrane</keyword>
<dbReference type="GO" id="GO:0043952">
    <property type="term" value="P:protein transport by the Sec complex"/>
    <property type="evidence" value="ECO:0007669"/>
    <property type="project" value="UniProtKB-UniRule"/>
</dbReference>
<dbReference type="FunFam" id="3.30.70.3400:FF:000003">
    <property type="entry name" value="Preprotein translocase subunit SecD"/>
    <property type="match status" value="1"/>
</dbReference>
<keyword evidence="5 9" id="KW-0653">Protein transport</keyword>
<gene>
    <name evidence="9 14" type="primary">secD</name>
    <name evidence="14" type="ORF">EY643_05100</name>
</gene>
<comment type="function">
    <text evidence="9">Part of the Sec protein translocase complex. Interacts with the SecYEG preprotein conducting channel. SecDF uses the proton motive force (PMF) to complete protein translocation after the ATP-dependent function of SecA.</text>
</comment>
<dbReference type="PANTHER" id="PTHR30081">
    <property type="entry name" value="PROTEIN-EXPORT MEMBRANE PROTEIN SEC"/>
    <property type="match status" value="1"/>
</dbReference>
<keyword evidence="2 9" id="KW-0813">Transport</keyword>
<evidence type="ECO:0000256" key="6">
    <source>
        <dbReference type="ARBA" id="ARBA00022989"/>
    </source>
</evidence>
<dbReference type="PANTHER" id="PTHR30081:SF1">
    <property type="entry name" value="PROTEIN TRANSLOCASE SUBUNIT SECD"/>
    <property type="match status" value="1"/>
</dbReference>
<dbReference type="Pfam" id="PF22599">
    <property type="entry name" value="SecDF_P1_head"/>
    <property type="match status" value="1"/>
</dbReference>
<evidence type="ECO:0000256" key="9">
    <source>
        <dbReference type="HAMAP-Rule" id="MF_01463"/>
    </source>
</evidence>
<comment type="subunit">
    <text evidence="9">Forms a complex with SecF. Part of the essential Sec protein translocation apparatus which comprises SecA, SecYEG and auxiliary proteins SecDF-YajC and YidC.</text>
</comment>
<keyword evidence="6 9" id="KW-1133">Transmembrane helix</keyword>
<comment type="subcellular location">
    <subcellularLocation>
        <location evidence="1 9">Cell membrane</location>
        <topology evidence="1 9">Multi-pass membrane protein</topology>
    </subcellularLocation>
</comment>
<dbReference type="FunFam" id="1.20.1640.10:FF:000004">
    <property type="entry name" value="Protein translocase subunit SecD"/>
    <property type="match status" value="1"/>
</dbReference>
<evidence type="ECO:0000259" key="12">
    <source>
        <dbReference type="Pfam" id="PF21760"/>
    </source>
</evidence>
<feature type="transmembrane region" description="Helical" evidence="9">
    <location>
        <begin position="459"/>
        <end position="479"/>
    </location>
</feature>
<dbReference type="SUPFAM" id="SSF82866">
    <property type="entry name" value="Multidrug efflux transporter AcrB transmembrane domain"/>
    <property type="match status" value="1"/>
</dbReference>
<evidence type="ECO:0000259" key="11">
    <source>
        <dbReference type="Pfam" id="PF13721"/>
    </source>
</evidence>
<feature type="transmembrane region" description="Helical" evidence="9">
    <location>
        <begin position="555"/>
        <end position="577"/>
    </location>
</feature>
<dbReference type="InterPro" id="IPR022646">
    <property type="entry name" value="SecD/SecF_CS"/>
</dbReference>
<feature type="domain" description="Protein translocase subunit SecDF P1" evidence="12">
    <location>
        <begin position="232"/>
        <end position="290"/>
    </location>
</feature>
<dbReference type="EMBL" id="CP036422">
    <property type="protein sequence ID" value="QFU75073.1"/>
    <property type="molecule type" value="Genomic_DNA"/>
</dbReference>
<feature type="domain" description="SecDF P1 head subdomain" evidence="13">
    <location>
        <begin position="310"/>
        <end position="438"/>
    </location>
</feature>
<name>A0A5P9NGX8_9GAMM</name>
<dbReference type="PRINTS" id="PR00702">
    <property type="entry name" value="ACRIFLAVINRP"/>
</dbReference>
<feature type="domain" description="SecD export protein N-terminal TM" evidence="11">
    <location>
        <begin position="2"/>
        <end position="106"/>
    </location>
</feature>
<dbReference type="InterPro" id="IPR054384">
    <property type="entry name" value="SecDF_P1_head"/>
</dbReference>
<dbReference type="Proteomes" id="UP000326287">
    <property type="component" value="Chromosome"/>
</dbReference>
<evidence type="ECO:0000256" key="8">
    <source>
        <dbReference type="ARBA" id="ARBA00023136"/>
    </source>
</evidence>
<feature type="transmembrane region" description="Helical" evidence="9">
    <location>
        <begin position="486"/>
        <end position="506"/>
    </location>
</feature>
<dbReference type="AlphaFoldDB" id="A0A5P9NGX8"/>
<evidence type="ECO:0000259" key="10">
    <source>
        <dbReference type="Pfam" id="PF02355"/>
    </source>
</evidence>
<reference evidence="14 15" key="1">
    <citation type="submission" date="2019-02" db="EMBL/GenBank/DDBJ databases">
        <authorList>
            <person name="Li S.-H."/>
        </authorList>
    </citation>
    <scope>NUCLEOTIDE SEQUENCE [LARGE SCALE GENOMIC DNA]</scope>
    <source>
        <strain evidence="14 15">IMCC14385</strain>
    </source>
</reference>
<evidence type="ECO:0000259" key="13">
    <source>
        <dbReference type="Pfam" id="PF22599"/>
    </source>
</evidence>
<evidence type="ECO:0000256" key="1">
    <source>
        <dbReference type="ARBA" id="ARBA00004651"/>
    </source>
</evidence>
<dbReference type="InterPro" id="IPR048634">
    <property type="entry name" value="SecD_SecF_C"/>
</dbReference>
<dbReference type="Gene3D" id="3.30.70.3400">
    <property type="match status" value="1"/>
</dbReference>
<dbReference type="KEGG" id="halc:EY643_05100"/>
<dbReference type="RefSeq" id="WP_152661179.1">
    <property type="nucleotide sequence ID" value="NZ_CP036422.1"/>
</dbReference>
<evidence type="ECO:0000256" key="7">
    <source>
        <dbReference type="ARBA" id="ARBA00023010"/>
    </source>
</evidence>
<dbReference type="InterPro" id="IPR027398">
    <property type="entry name" value="SecD-TM"/>
</dbReference>
<dbReference type="Pfam" id="PF21760">
    <property type="entry name" value="SecD_1st"/>
    <property type="match status" value="1"/>
</dbReference>
<dbReference type="InterPro" id="IPR048631">
    <property type="entry name" value="SecD_1st"/>
</dbReference>
<proteinExistence type="inferred from homology"/>
<feature type="domain" description="Protein export membrane protein SecD/SecF C-terminal" evidence="10">
    <location>
        <begin position="441"/>
        <end position="606"/>
    </location>
</feature>
<dbReference type="InterPro" id="IPR022813">
    <property type="entry name" value="SecD/SecF_arch_bac"/>
</dbReference>
<accession>A0A5P9NGX8</accession>
<dbReference type="NCBIfam" id="TIGR00916">
    <property type="entry name" value="2A0604s01"/>
    <property type="match status" value="1"/>
</dbReference>
<dbReference type="GO" id="GO:0006605">
    <property type="term" value="P:protein targeting"/>
    <property type="evidence" value="ECO:0007669"/>
    <property type="project" value="UniProtKB-UniRule"/>
</dbReference>
<evidence type="ECO:0000313" key="14">
    <source>
        <dbReference type="EMBL" id="QFU75073.1"/>
    </source>
</evidence>
<evidence type="ECO:0000256" key="3">
    <source>
        <dbReference type="ARBA" id="ARBA00022475"/>
    </source>
</evidence>
<comment type="caution">
    <text evidence="9">Lacks conserved residue(s) required for the propagation of feature annotation.</text>
</comment>
<keyword evidence="4 9" id="KW-0812">Transmembrane</keyword>
<evidence type="ECO:0000256" key="2">
    <source>
        <dbReference type="ARBA" id="ARBA00022448"/>
    </source>
</evidence>
<dbReference type="InterPro" id="IPR005791">
    <property type="entry name" value="SecD"/>
</dbReference>
<dbReference type="HAMAP" id="MF_01463_B">
    <property type="entry name" value="SecD_B"/>
    <property type="match status" value="1"/>
</dbReference>
<comment type="similarity">
    <text evidence="9">Belongs to the SecD/SecF family. SecD subfamily.</text>
</comment>
<dbReference type="GO" id="GO:0065002">
    <property type="term" value="P:intracellular protein transmembrane transport"/>
    <property type="evidence" value="ECO:0007669"/>
    <property type="project" value="UniProtKB-UniRule"/>
</dbReference>
<dbReference type="Pfam" id="PF13721">
    <property type="entry name" value="SecD-TM1"/>
    <property type="match status" value="1"/>
</dbReference>
<keyword evidence="15" id="KW-1185">Reference proteome</keyword>
<dbReference type="OrthoDB" id="9805019at2"/>
<organism evidence="14 15">
    <name type="scientific">Halioglobus maricola</name>
    <dbReference type="NCBI Taxonomy" id="2601894"/>
    <lineage>
        <taxon>Bacteria</taxon>
        <taxon>Pseudomonadati</taxon>
        <taxon>Pseudomonadota</taxon>
        <taxon>Gammaproteobacteria</taxon>
        <taxon>Cellvibrionales</taxon>
        <taxon>Halieaceae</taxon>
        <taxon>Halioglobus</taxon>
    </lineage>
</organism>
<keyword evidence="3 9" id="KW-1003">Cell membrane</keyword>
<dbReference type="Gene3D" id="3.30.1360.200">
    <property type="match status" value="1"/>
</dbReference>
<dbReference type="Gene3D" id="1.20.1640.10">
    <property type="entry name" value="Multidrug efflux transporter AcrB transmembrane domain"/>
    <property type="match status" value="1"/>
</dbReference>
<dbReference type="GO" id="GO:0015450">
    <property type="term" value="F:protein-transporting ATPase activity"/>
    <property type="evidence" value="ECO:0007669"/>
    <property type="project" value="InterPro"/>
</dbReference>
<dbReference type="GO" id="GO:0005886">
    <property type="term" value="C:plasma membrane"/>
    <property type="evidence" value="ECO:0007669"/>
    <property type="project" value="UniProtKB-SubCell"/>
</dbReference>
<feature type="transmembrane region" description="Helical" evidence="9">
    <location>
        <begin position="583"/>
        <end position="606"/>
    </location>
</feature>
<dbReference type="Pfam" id="PF07549">
    <property type="entry name" value="Sec_GG"/>
    <property type="match status" value="1"/>
</dbReference>
<dbReference type="InterPro" id="IPR001036">
    <property type="entry name" value="Acrflvin-R"/>
</dbReference>
<evidence type="ECO:0000256" key="5">
    <source>
        <dbReference type="ARBA" id="ARBA00022927"/>
    </source>
</evidence>
<protein>
    <recommendedName>
        <fullName evidence="9">Protein translocase subunit SecD</fullName>
    </recommendedName>
</protein>
<keyword evidence="7 9" id="KW-0811">Translocation</keyword>
<evidence type="ECO:0000256" key="4">
    <source>
        <dbReference type="ARBA" id="ARBA00022692"/>
    </source>
</evidence>
<sequence length="625" mass="68592">MLNKYPLWKYLLVLSVLVLGLVYAAPNLYKPDPALQITGESSAQLIDEDIMARALKALEDEGIEHFGEVIDPQGRNGLVRLRDAEAQLVAQARVSRMLGDGFIVALNLAPTTPKWLSDLGAQPVKLGLDLRGGVHFKLEVDVDAAIERRMEYYLNATKRALREERIRGYVNLDKRGRLETKFKSESLREQARAIVAENHPELVLDRQDEEGSWNLYANMTEATRKEIADYAVSQNLTTLRNRVNELGVSEPLVQRQGQNRIVVELAGIQDTAEAKRILGKVANLEFRMVAKLEAPQSEKQRYEYRSADRAGMSEWLERSVILTGERVSNAQASFDQNGRPNVQISLDSEGGTAMSRATRNNIKRRMGVLFIERKYRTRYEMQEDGTEIAIKTPYDEKKLLTAPVIQSALGAQFQITGLDSPMEASELALMLRAGALAAPISFVEERTVGPSLGAENIRLGVKSVQIGLALVVIFMVLYYRVFGVAAVLALSANLVLLIAFMSIIGATLTLPGIAGIVLTVGMAVDANVLIFSRIREELRNGLSPQMAIHAGYERAVATILDANITTLIVAVILYAVGTGPVKGFAVTLSVGIVTSMFTAILGTRAITNLIYGGRRVEKLSIGGGV</sequence>
<dbReference type="NCBIfam" id="TIGR01129">
    <property type="entry name" value="secD"/>
    <property type="match status" value="1"/>
</dbReference>
<evidence type="ECO:0000313" key="15">
    <source>
        <dbReference type="Proteomes" id="UP000326287"/>
    </source>
</evidence>
<dbReference type="InterPro" id="IPR055344">
    <property type="entry name" value="SecD_SecF_C_bact"/>
</dbReference>
<dbReference type="Pfam" id="PF02355">
    <property type="entry name" value="SecD_SecF_C"/>
    <property type="match status" value="1"/>
</dbReference>